<protein>
    <submittedName>
        <fullName evidence="1">Uncharacterized protein</fullName>
    </submittedName>
</protein>
<sequence>MNFFEDISGYPEWSIVSEIEKGWSKDKKYYIKDKDGQEFLQLRILILGGDNFGKTIRRNEW</sequence>
<gene>
    <name evidence="1" type="ORF">Ctaglu_21490</name>
</gene>
<keyword evidence="2" id="KW-1185">Reference proteome</keyword>
<dbReference type="AlphaFoldDB" id="A0A401ULW6"/>
<dbReference type="RefSeq" id="WP_125001299.1">
    <property type="nucleotide sequence ID" value="NZ_BHYK01000010.1"/>
</dbReference>
<reference evidence="1 2" key="1">
    <citation type="submission" date="2018-11" db="EMBL/GenBank/DDBJ databases">
        <title>Genome sequencing and assembly of Clostridium tagluense strain A121.</title>
        <authorList>
            <person name="Murakami T."/>
            <person name="Segawa T."/>
            <person name="Shcherbakova V.A."/>
            <person name="Mori H."/>
            <person name="Yoshimura Y."/>
        </authorList>
    </citation>
    <scope>NUCLEOTIDE SEQUENCE [LARGE SCALE GENOMIC DNA]</scope>
    <source>
        <strain evidence="1 2">A121</strain>
    </source>
</reference>
<name>A0A401ULW6_9CLOT</name>
<evidence type="ECO:0000313" key="2">
    <source>
        <dbReference type="Proteomes" id="UP000287872"/>
    </source>
</evidence>
<accession>A0A401ULW6</accession>
<proteinExistence type="predicted"/>
<dbReference type="EMBL" id="BHYK01000010">
    <property type="protein sequence ID" value="GCD10526.1"/>
    <property type="molecule type" value="Genomic_DNA"/>
</dbReference>
<dbReference type="Proteomes" id="UP000287872">
    <property type="component" value="Unassembled WGS sequence"/>
</dbReference>
<evidence type="ECO:0000313" key="1">
    <source>
        <dbReference type="EMBL" id="GCD10526.1"/>
    </source>
</evidence>
<organism evidence="1 2">
    <name type="scientific">Clostridium tagluense</name>
    <dbReference type="NCBI Taxonomy" id="360422"/>
    <lineage>
        <taxon>Bacteria</taxon>
        <taxon>Bacillati</taxon>
        <taxon>Bacillota</taxon>
        <taxon>Clostridia</taxon>
        <taxon>Eubacteriales</taxon>
        <taxon>Clostridiaceae</taxon>
        <taxon>Clostridium</taxon>
    </lineage>
</organism>
<comment type="caution">
    <text evidence="1">The sequence shown here is derived from an EMBL/GenBank/DDBJ whole genome shotgun (WGS) entry which is preliminary data.</text>
</comment>